<evidence type="ECO:0000256" key="1">
    <source>
        <dbReference type="SAM" id="MobiDB-lite"/>
    </source>
</evidence>
<evidence type="ECO:0000313" key="3">
    <source>
        <dbReference type="Proteomes" id="UP000313645"/>
    </source>
</evidence>
<dbReference type="Proteomes" id="UP000313645">
    <property type="component" value="Unassembled WGS sequence"/>
</dbReference>
<proteinExistence type="predicted"/>
<feature type="region of interest" description="Disordered" evidence="1">
    <location>
        <begin position="423"/>
        <end position="459"/>
    </location>
</feature>
<evidence type="ECO:0000313" key="2">
    <source>
        <dbReference type="EMBL" id="TBW58842.1"/>
    </source>
</evidence>
<comment type="caution">
    <text evidence="2">The sequence shown here is derived from an EMBL/GenBank/DDBJ whole genome shotgun (WGS) entry which is preliminary data.</text>
</comment>
<gene>
    <name evidence="2" type="ORF">EZI54_02935</name>
</gene>
<feature type="compositionally biased region" description="Polar residues" evidence="1">
    <location>
        <begin position="441"/>
        <end position="459"/>
    </location>
</feature>
<feature type="region of interest" description="Disordered" evidence="1">
    <location>
        <begin position="337"/>
        <end position="362"/>
    </location>
</feature>
<reference evidence="2 3" key="1">
    <citation type="submission" date="2019-02" db="EMBL/GenBank/DDBJ databases">
        <title>Marinobacter halodurans sp. nov., a marine bacterium isolated from sea tidal flat.</title>
        <authorList>
            <person name="Yoo Y."/>
            <person name="Lee D.W."/>
            <person name="Kim B.S."/>
            <person name="Kim J.-J."/>
        </authorList>
    </citation>
    <scope>NUCLEOTIDE SEQUENCE [LARGE SCALE GENOMIC DNA]</scope>
    <source>
        <strain evidence="2 3">YJ-S3-2</strain>
    </source>
</reference>
<sequence>MKKLLLSLVCLLLLAYVGFKGAAWYQVHSLLERAHDALEEQGVLTWGRIGSSLSGHVSVYDLEFQPFLLTQPVRATRVTFSADAVPELLDALSGGPLPGHWTLRAENLRLQLASPLLRDWVGPRNAAISAGLINIPCGHGSLGLASLMSLGIGQVAGDLKVEQDNMLDDAGGLNVDIQAGKLGSADIRLPGLRLDRTLDEGGSLQDYSGPVAVELRDGGFMRRLAAYCARAADIGPEEWAEQATRTFSEQLQATGYQPSDQLRALYKVWLRDGGELKATLTAGEPLLGLPERDRPAGKGPVDPNIGGFDVFYNGARVPDLFVRYLPPAPVQPVVANGATAPEDGDGTDSAAFRPADPEQAARWPDRRVRVTLKSGRVVDGRLSGVTDSQLEVTRLVDGGEVAYPLARSAITLFEVWRRTGDAGIEPAPETEGASPLHAVAPTTTDDAGNTPYDSDQSQQ</sequence>
<accession>A0ABY1ZQ49</accession>
<name>A0ABY1ZQ49_9GAMM</name>
<keyword evidence="3" id="KW-1185">Reference proteome</keyword>
<dbReference type="EMBL" id="SJDL01000003">
    <property type="protein sequence ID" value="TBW58842.1"/>
    <property type="molecule type" value="Genomic_DNA"/>
</dbReference>
<dbReference type="RefSeq" id="WP_131478864.1">
    <property type="nucleotide sequence ID" value="NZ_SJDL01000003.1"/>
</dbReference>
<protein>
    <submittedName>
        <fullName evidence="2">Acetylornithine deacetylase</fullName>
    </submittedName>
</protein>
<organism evidence="2 3">
    <name type="scientific">Marinobacter halodurans</name>
    <dbReference type="NCBI Taxonomy" id="2528979"/>
    <lineage>
        <taxon>Bacteria</taxon>
        <taxon>Pseudomonadati</taxon>
        <taxon>Pseudomonadota</taxon>
        <taxon>Gammaproteobacteria</taxon>
        <taxon>Pseudomonadales</taxon>
        <taxon>Marinobacteraceae</taxon>
        <taxon>Marinobacter</taxon>
    </lineage>
</organism>